<evidence type="ECO:0000256" key="3">
    <source>
        <dbReference type="ARBA" id="ARBA00022833"/>
    </source>
</evidence>
<dbReference type="PANTHER" id="PTHR42813">
    <property type="entry name" value="ZINC-TYPE ALCOHOL DEHYDROGENASE-LIKE"/>
    <property type="match status" value="1"/>
</dbReference>
<dbReference type="PROSITE" id="PS00059">
    <property type="entry name" value="ADH_ZINC"/>
    <property type="match status" value="1"/>
</dbReference>
<dbReference type="InterPro" id="IPR002328">
    <property type="entry name" value="ADH_Zn_CS"/>
</dbReference>
<dbReference type="InterPro" id="IPR013149">
    <property type="entry name" value="ADH-like_C"/>
</dbReference>
<evidence type="ECO:0000313" key="9">
    <source>
        <dbReference type="Proteomes" id="UP001310890"/>
    </source>
</evidence>
<keyword evidence="2 5" id="KW-0479">Metal-binding</keyword>
<keyword evidence="4" id="KW-0560">Oxidoreductase</keyword>
<keyword evidence="3 5" id="KW-0862">Zinc</keyword>
<feature type="domain" description="Alcohol dehydrogenase-like C-terminal" evidence="6">
    <location>
        <begin position="191"/>
        <end position="315"/>
    </location>
</feature>
<name>A0AAN7YR55_9PEZI</name>
<comment type="similarity">
    <text evidence="5">Belongs to the zinc-containing alcohol dehydrogenase family.</text>
</comment>
<evidence type="ECO:0000256" key="4">
    <source>
        <dbReference type="ARBA" id="ARBA00023002"/>
    </source>
</evidence>
<dbReference type="InterPro" id="IPR011032">
    <property type="entry name" value="GroES-like_sf"/>
</dbReference>
<dbReference type="Pfam" id="PF08240">
    <property type="entry name" value="ADH_N"/>
    <property type="match status" value="1"/>
</dbReference>
<dbReference type="EMBL" id="JAVRRL010000038">
    <property type="protein sequence ID" value="KAK5111529.1"/>
    <property type="molecule type" value="Genomic_DNA"/>
</dbReference>
<proteinExistence type="inferred from homology"/>
<evidence type="ECO:0008006" key="10">
    <source>
        <dbReference type="Google" id="ProtNLM"/>
    </source>
</evidence>
<evidence type="ECO:0000256" key="1">
    <source>
        <dbReference type="ARBA" id="ARBA00001947"/>
    </source>
</evidence>
<dbReference type="AlphaFoldDB" id="A0AAN7YR55"/>
<dbReference type="InterPro" id="IPR036291">
    <property type="entry name" value="NAD(P)-bd_dom_sf"/>
</dbReference>
<dbReference type="CDD" id="cd08284">
    <property type="entry name" value="FDH_like_2"/>
    <property type="match status" value="1"/>
</dbReference>
<accession>A0AAN7YR55</accession>
<dbReference type="SUPFAM" id="SSF51735">
    <property type="entry name" value="NAD(P)-binding Rossmann-fold domains"/>
    <property type="match status" value="1"/>
</dbReference>
<comment type="caution">
    <text evidence="8">The sequence shown here is derived from an EMBL/GenBank/DDBJ whole genome shotgun (WGS) entry which is preliminary data.</text>
</comment>
<evidence type="ECO:0000259" key="6">
    <source>
        <dbReference type="Pfam" id="PF00107"/>
    </source>
</evidence>
<dbReference type="Gene3D" id="3.90.180.10">
    <property type="entry name" value="Medium-chain alcohol dehydrogenases, catalytic domain"/>
    <property type="match status" value="1"/>
</dbReference>
<dbReference type="InterPro" id="IPR013154">
    <property type="entry name" value="ADH-like_N"/>
</dbReference>
<evidence type="ECO:0000259" key="7">
    <source>
        <dbReference type="Pfam" id="PF08240"/>
    </source>
</evidence>
<reference evidence="8" key="1">
    <citation type="submission" date="2023-08" db="EMBL/GenBank/DDBJ databases">
        <title>Black Yeasts Isolated from many extreme environments.</title>
        <authorList>
            <person name="Coleine C."/>
            <person name="Stajich J.E."/>
            <person name="Selbmann L."/>
        </authorList>
    </citation>
    <scope>NUCLEOTIDE SEQUENCE</scope>
    <source>
        <strain evidence="8">CCFEE 5401</strain>
    </source>
</reference>
<dbReference type="Gene3D" id="3.40.50.720">
    <property type="entry name" value="NAD(P)-binding Rossmann-like Domain"/>
    <property type="match status" value="1"/>
</dbReference>
<sequence>MGLPKTMRAVVFKSDFKVAVEDRPVPKIQHPTDAILKVTSTALCGSDLHFYRGHLKCPKDFICGHEFVGEIVEKGDSVKSFAIGDQVVVPFYTACGDCYYCVRGQASRCSKGELFGNSAPANTVDGGQAEYVRCPLAETTFVKTPQGIPEEMLVLMADIFPTGYFAASRFLKNLPDRDRKEFTVAVIGAGPVGVCAATCALTMVDNVYVIDSIPDRLDEAKKLGANVIDLKDDPIAKIKAASGGRGADVVIECVGHADAFQLAFDMIRPWGQISSIGVHTETFPVNGLLLYGKNVTMAFGRCPVRSIFEEALALLVQEQKKVAFLCGKTMSLEDAPKAYEDFEQRKVHKIVFKIGEAAKKAGGEIKAAA</sequence>
<comment type="cofactor">
    <cofactor evidence="1 5">
        <name>Zn(2+)</name>
        <dbReference type="ChEBI" id="CHEBI:29105"/>
    </cofactor>
</comment>
<evidence type="ECO:0000256" key="2">
    <source>
        <dbReference type="ARBA" id="ARBA00022723"/>
    </source>
</evidence>
<protein>
    <recommendedName>
        <fullName evidence="10">Alcohol dehydrogenase</fullName>
    </recommendedName>
</protein>
<dbReference type="Proteomes" id="UP001310890">
    <property type="component" value="Unassembled WGS sequence"/>
</dbReference>
<dbReference type="PANTHER" id="PTHR42813:SF2">
    <property type="entry name" value="DEHYDROGENASE, ZINC-CONTAINING, PUTATIVE (AFU_ORTHOLOGUE AFUA_2G02810)-RELATED"/>
    <property type="match status" value="1"/>
</dbReference>
<dbReference type="SUPFAM" id="SSF50129">
    <property type="entry name" value="GroES-like"/>
    <property type="match status" value="1"/>
</dbReference>
<dbReference type="GO" id="GO:0016491">
    <property type="term" value="F:oxidoreductase activity"/>
    <property type="evidence" value="ECO:0007669"/>
    <property type="project" value="UniProtKB-KW"/>
</dbReference>
<evidence type="ECO:0000256" key="5">
    <source>
        <dbReference type="RuleBase" id="RU361277"/>
    </source>
</evidence>
<feature type="domain" description="Alcohol dehydrogenase-like N-terminal" evidence="7">
    <location>
        <begin position="31"/>
        <end position="138"/>
    </location>
</feature>
<gene>
    <name evidence="8" type="ORF">LTR62_004824</name>
</gene>
<dbReference type="Pfam" id="PF00107">
    <property type="entry name" value="ADH_zinc_N"/>
    <property type="match status" value="1"/>
</dbReference>
<dbReference type="GO" id="GO:0008270">
    <property type="term" value="F:zinc ion binding"/>
    <property type="evidence" value="ECO:0007669"/>
    <property type="project" value="InterPro"/>
</dbReference>
<evidence type="ECO:0000313" key="8">
    <source>
        <dbReference type="EMBL" id="KAK5111529.1"/>
    </source>
</evidence>
<organism evidence="8 9">
    <name type="scientific">Meristemomyces frigidus</name>
    <dbReference type="NCBI Taxonomy" id="1508187"/>
    <lineage>
        <taxon>Eukaryota</taxon>
        <taxon>Fungi</taxon>
        <taxon>Dikarya</taxon>
        <taxon>Ascomycota</taxon>
        <taxon>Pezizomycotina</taxon>
        <taxon>Dothideomycetes</taxon>
        <taxon>Dothideomycetidae</taxon>
        <taxon>Mycosphaerellales</taxon>
        <taxon>Teratosphaeriaceae</taxon>
        <taxon>Meristemomyces</taxon>
    </lineage>
</organism>